<protein>
    <submittedName>
        <fullName evidence="5">Glycine oxidase</fullName>
    </submittedName>
</protein>
<keyword evidence="3" id="KW-0560">Oxidoreductase</keyword>
<keyword evidence="2" id="KW-0784">Thiamine biosynthesis</keyword>
<name>A0A1R3VXJ6_9GAMM</name>
<evidence type="ECO:0000259" key="4">
    <source>
        <dbReference type="Pfam" id="PF01266"/>
    </source>
</evidence>
<dbReference type="Pfam" id="PF01266">
    <property type="entry name" value="DAO"/>
    <property type="match status" value="1"/>
</dbReference>
<dbReference type="GO" id="GO:0009228">
    <property type="term" value="P:thiamine biosynthetic process"/>
    <property type="evidence" value="ECO:0007669"/>
    <property type="project" value="UniProtKB-KW"/>
</dbReference>
<accession>A0A1R3VXJ6</accession>
<dbReference type="Gene3D" id="3.50.50.60">
    <property type="entry name" value="FAD/NAD(P)-binding domain"/>
    <property type="match status" value="1"/>
</dbReference>
<dbReference type="InterPro" id="IPR006076">
    <property type="entry name" value="FAD-dep_OxRdtase"/>
</dbReference>
<dbReference type="GO" id="GO:0005737">
    <property type="term" value="C:cytoplasm"/>
    <property type="evidence" value="ECO:0007669"/>
    <property type="project" value="TreeGrafter"/>
</dbReference>
<dbReference type="OrthoDB" id="9805337at2"/>
<dbReference type="EMBL" id="FTPK01000002">
    <property type="protein sequence ID" value="SIT69860.1"/>
    <property type="molecule type" value="Genomic_DNA"/>
</dbReference>
<dbReference type="PANTHER" id="PTHR13847">
    <property type="entry name" value="SARCOSINE DEHYDROGENASE-RELATED"/>
    <property type="match status" value="1"/>
</dbReference>
<dbReference type="SUPFAM" id="SSF51905">
    <property type="entry name" value="FAD/NAD(P)-binding domain"/>
    <property type="match status" value="1"/>
</dbReference>
<evidence type="ECO:0000313" key="6">
    <source>
        <dbReference type="Proteomes" id="UP000223759"/>
    </source>
</evidence>
<comment type="pathway">
    <text evidence="1">Cofactor biosynthesis; thiamine diphosphate biosynthesis.</text>
</comment>
<dbReference type="UniPathway" id="UPA00060"/>
<reference evidence="5 6" key="1">
    <citation type="submission" date="2017-01" db="EMBL/GenBank/DDBJ databases">
        <authorList>
            <person name="Mah S.A."/>
            <person name="Swanson W.J."/>
            <person name="Moy G.W."/>
            <person name="Vacquier V.D."/>
        </authorList>
    </citation>
    <scope>NUCLEOTIDE SEQUENCE [LARGE SCALE GENOMIC DNA]</scope>
    <source>
        <strain evidence="5 6">M9</strain>
    </source>
</reference>
<dbReference type="PANTHER" id="PTHR13847:SF289">
    <property type="entry name" value="GLYCINE OXIDASE"/>
    <property type="match status" value="1"/>
</dbReference>
<dbReference type="Gene3D" id="3.30.9.10">
    <property type="entry name" value="D-Amino Acid Oxidase, subunit A, domain 2"/>
    <property type="match status" value="1"/>
</dbReference>
<dbReference type="GO" id="GO:0009229">
    <property type="term" value="P:thiamine diphosphate biosynthetic process"/>
    <property type="evidence" value="ECO:0007669"/>
    <property type="project" value="UniProtKB-UniPathway"/>
</dbReference>
<dbReference type="RefSeq" id="WP_076755572.1">
    <property type="nucleotide sequence ID" value="NZ_CP023018.1"/>
</dbReference>
<dbReference type="Proteomes" id="UP000223759">
    <property type="component" value="Unassembled WGS sequence"/>
</dbReference>
<dbReference type="InterPro" id="IPR036188">
    <property type="entry name" value="FAD/NAD-bd_sf"/>
</dbReference>
<sequence>MTDCVIVGGGLMGMLSARMLHDKGLNVTVVDKGTPGQESSWAGGGILSPLYPWRYPEPVTRLAALTQGASEVLAQELLEETGLDPEWTQSGLLVIDSEEALTATAWADEHSDIPLHLLHGQQAITAVEPAIAALHNEAIWMPQIAQFRNPRLVKALRASLKHRGIPILADCAVTEIQVTQGKVIGVNTEQGPMPAGQVLVCSGAWSARLVESWASLPVEPVRGQMLAFAAPHGLLNRMVLHRQHYLIPRRDGLILAGSTIEHVGFDHSVTQSARDSLTSAAIDILPALKDCQIAHHWAGLRPGSPNGVPIIGEHADIKGLFINAGHYRNGVVMSWGSCQLLTQLMLGEVTCCDPQPYRYAFN</sequence>
<dbReference type="SUPFAM" id="SSF54373">
    <property type="entry name" value="FAD-linked reductases, C-terminal domain"/>
    <property type="match status" value="1"/>
</dbReference>
<dbReference type="AlphaFoldDB" id="A0A1R3VXJ6"/>
<organism evidence="5 6">
    <name type="scientific">Ectothiorhodosinus mongolicus</name>
    <dbReference type="NCBI Taxonomy" id="233100"/>
    <lineage>
        <taxon>Bacteria</taxon>
        <taxon>Pseudomonadati</taxon>
        <taxon>Pseudomonadota</taxon>
        <taxon>Gammaproteobacteria</taxon>
        <taxon>Chromatiales</taxon>
        <taxon>Ectothiorhodospiraceae</taxon>
        <taxon>Ectothiorhodosinus</taxon>
    </lineage>
</organism>
<dbReference type="InterPro" id="IPR012727">
    <property type="entry name" value="Gly_oxidase_ThiO"/>
</dbReference>
<evidence type="ECO:0000313" key="5">
    <source>
        <dbReference type="EMBL" id="SIT69860.1"/>
    </source>
</evidence>
<proteinExistence type="predicted"/>
<evidence type="ECO:0000256" key="1">
    <source>
        <dbReference type="ARBA" id="ARBA00004948"/>
    </source>
</evidence>
<keyword evidence="6" id="KW-1185">Reference proteome</keyword>
<gene>
    <name evidence="5" type="ORF">SAMN05216526_1177</name>
</gene>
<dbReference type="GO" id="GO:0016491">
    <property type="term" value="F:oxidoreductase activity"/>
    <property type="evidence" value="ECO:0007669"/>
    <property type="project" value="UniProtKB-KW"/>
</dbReference>
<dbReference type="NCBIfam" id="TIGR02352">
    <property type="entry name" value="thiamin_ThiO"/>
    <property type="match status" value="1"/>
</dbReference>
<evidence type="ECO:0000256" key="3">
    <source>
        <dbReference type="ARBA" id="ARBA00023002"/>
    </source>
</evidence>
<dbReference type="STRING" id="233100.SAMN05216526_1177"/>
<evidence type="ECO:0000256" key="2">
    <source>
        <dbReference type="ARBA" id="ARBA00022977"/>
    </source>
</evidence>
<dbReference type="GO" id="GO:0050660">
    <property type="term" value="F:flavin adenine dinucleotide binding"/>
    <property type="evidence" value="ECO:0007669"/>
    <property type="project" value="InterPro"/>
</dbReference>
<feature type="domain" description="FAD dependent oxidoreductase" evidence="4">
    <location>
        <begin position="3"/>
        <end position="344"/>
    </location>
</feature>